<reference evidence="1 2" key="1">
    <citation type="submission" date="2016-10" db="EMBL/GenBank/DDBJ databases">
        <authorList>
            <person name="Varghese N."/>
            <person name="Submissions S."/>
        </authorList>
    </citation>
    <scope>NUCLEOTIDE SEQUENCE [LARGE SCALE GENOMIC DNA]</scope>
    <source>
        <strain evidence="1 2">DSM 16392</strain>
    </source>
</reference>
<accession>A0A1I4FNG5</accession>
<evidence type="ECO:0000313" key="1">
    <source>
        <dbReference type="EMBL" id="SFL18497.1"/>
    </source>
</evidence>
<gene>
    <name evidence="1" type="ORF">SAMN04488518_1203</name>
</gene>
<keyword evidence="2" id="KW-1185">Reference proteome</keyword>
<dbReference type="Proteomes" id="UP000199598">
    <property type="component" value="Unassembled WGS sequence"/>
</dbReference>
<organism evidence="1 2">
    <name type="scientific">Pseudovibrio ascidiaceicola</name>
    <dbReference type="NCBI Taxonomy" id="285279"/>
    <lineage>
        <taxon>Bacteria</taxon>
        <taxon>Pseudomonadati</taxon>
        <taxon>Pseudomonadota</taxon>
        <taxon>Alphaproteobacteria</taxon>
        <taxon>Hyphomicrobiales</taxon>
        <taxon>Stappiaceae</taxon>
        <taxon>Pseudovibrio</taxon>
    </lineage>
</organism>
<name>A0A1I4FNG5_9HYPH</name>
<evidence type="ECO:0000313" key="2">
    <source>
        <dbReference type="Proteomes" id="UP000199598"/>
    </source>
</evidence>
<sequence>MQDQAFVTLIFENREKFSEAAIGKLFEAFLANQEQVRKFIDALSEKLTTFGLEVNESGRDFVSTASDADLIVIDLFLGSEQADIDKKRSIEGLKEVLGRRPEKPPLVLLTSAHNNLLVLREEFRDGTGLLASGFRTIRKSEIVDEGRLEQLLFELTEHREDALKLWAFLKSWETGIVDALNRAQKQVRKLDLEDLSHVKQMLSSEGVPLGGYMVDIMDDVLTHELEADQGVIDAAIALNSVRATTFPPNTITGSKNTLEVVRKTLFTHNKRRQLDPVEGYPVSLGDVIAKSPAAGDDNAIKGTIFEADGERVFLVLTPACDLVREPPKAKRVLLLAGLFYDLDVQNFKQVAGGENTPVLDLGETKRGVVEWDFKHIETIDLESLSKLLADDGPCFLPARMKEHAAIALQQKLLSDLGRVGELKTMPTMFPIKCVVYYTNSKRELVELGTKLDGVLVVEKSARLAFDAVHRFEFLKEVRAAIDEAYQSSKDKLTRAIEPQALDTLFTKGIVYKPDKKPKPCTVPGEDKDVEVGKVIFNDSAAKTFSDPSQHQGSGLIFELTEGST</sequence>
<protein>
    <recommendedName>
        <fullName evidence="3">Response receiver domain-containing protein</fullName>
    </recommendedName>
</protein>
<comment type="caution">
    <text evidence="1">The sequence shown here is derived from an EMBL/GenBank/DDBJ whole genome shotgun (WGS) entry which is preliminary data.</text>
</comment>
<proteinExistence type="predicted"/>
<dbReference type="RefSeq" id="WP_139226402.1">
    <property type="nucleotide sequence ID" value="NZ_FOSK01000020.1"/>
</dbReference>
<dbReference type="EMBL" id="FOSK01000020">
    <property type="protein sequence ID" value="SFL18497.1"/>
    <property type="molecule type" value="Genomic_DNA"/>
</dbReference>
<evidence type="ECO:0008006" key="3">
    <source>
        <dbReference type="Google" id="ProtNLM"/>
    </source>
</evidence>